<keyword evidence="4" id="KW-1048">Host nucleus</keyword>
<dbReference type="EMBL" id="OR540300">
    <property type="protein sequence ID" value="WOL23321.1"/>
    <property type="molecule type" value="Genomic_DNA"/>
</dbReference>
<keyword evidence="6" id="KW-0238">DNA-binding</keyword>
<comment type="similarity">
    <text evidence="2">Belongs to the herpesviridae DNA polymerase processivity factor family.</text>
</comment>
<accession>A0AAU0K722</accession>
<dbReference type="Gene3D" id="3.70.10.10">
    <property type="match status" value="1"/>
</dbReference>
<dbReference type="InterPro" id="IPR003202">
    <property type="entry name" value="Herpes_UL42"/>
</dbReference>
<evidence type="ECO:0000256" key="6">
    <source>
        <dbReference type="ARBA" id="ARBA00023125"/>
    </source>
</evidence>
<dbReference type="GO" id="GO:0006260">
    <property type="term" value="P:DNA replication"/>
    <property type="evidence" value="ECO:0007669"/>
    <property type="project" value="UniProtKB-KW"/>
</dbReference>
<evidence type="ECO:0000256" key="5">
    <source>
        <dbReference type="ARBA" id="ARBA00022705"/>
    </source>
</evidence>
<evidence type="ECO:0000313" key="9">
    <source>
        <dbReference type="EMBL" id="WOL23321.1"/>
    </source>
</evidence>
<dbReference type="GO" id="GO:0003677">
    <property type="term" value="F:DNA binding"/>
    <property type="evidence" value="ECO:0007669"/>
    <property type="project" value="UniProtKB-KW"/>
</dbReference>
<keyword evidence="5" id="KW-0235">DNA replication</keyword>
<feature type="region of interest" description="Disordered" evidence="8">
    <location>
        <begin position="334"/>
        <end position="364"/>
    </location>
</feature>
<evidence type="ECO:0000256" key="3">
    <source>
        <dbReference type="ARBA" id="ARBA00015068"/>
    </source>
</evidence>
<evidence type="ECO:0000256" key="7">
    <source>
        <dbReference type="ARBA" id="ARBA00032287"/>
    </source>
</evidence>
<evidence type="ECO:0000256" key="1">
    <source>
        <dbReference type="ARBA" id="ARBA00004147"/>
    </source>
</evidence>
<dbReference type="SUPFAM" id="SSF55979">
    <property type="entry name" value="DNA clamp"/>
    <property type="match status" value="2"/>
</dbReference>
<evidence type="ECO:0000256" key="4">
    <source>
        <dbReference type="ARBA" id="ARBA00022562"/>
    </source>
</evidence>
<proteinExistence type="inferred from homology"/>
<dbReference type="GO" id="GO:0042025">
    <property type="term" value="C:host cell nucleus"/>
    <property type="evidence" value="ECO:0007669"/>
    <property type="project" value="UniProtKB-SubCell"/>
</dbReference>
<protein>
    <recommendedName>
        <fullName evidence="3">DNA polymerase processivity factor</fullName>
    </recommendedName>
    <alternativeName>
        <fullName evidence="7">Polymerase accessory protein</fullName>
    </alternativeName>
</protein>
<dbReference type="Pfam" id="PF02282">
    <property type="entry name" value="Herpes_UL42"/>
    <property type="match status" value="2"/>
</dbReference>
<evidence type="ECO:0000256" key="8">
    <source>
        <dbReference type="SAM" id="MobiDB-lite"/>
    </source>
</evidence>
<sequence length="364" mass="39183">MEAPSSSLQRAVDDRQPNAEAWRVSVSGVKLSAMVSALKSMAGCMKNPLLTFWEEGMIVQGSVCGQRVFIPVASDDFTEYRWQGPPAIFLAITDSKRTLMDPFKQDKKRIPTEITFNFHGNSPSRNLTQTVTYAGSDSDCTYTTTVVKYELWTSSVMCPTSPPDVTFSVNKQQLSRIVGLASKLQHEELVFALKSEGGLFIGTVCEVISFAVDGSAMTSYPYSGQAAAVTTVAAACGRRGRDSNSTPVVGHGSGKPFCMALEDTSAFKSLIQKIRPGANGVDLRFYTSTDVPMLCVRLHTPASPSAFLFCTSDCISIHELEEVSAVAGAVKVVREGPQSRKSHKRASQAGHSLGSAAKKAKPSE</sequence>
<dbReference type="InterPro" id="IPR046938">
    <property type="entry name" value="DNA_clamp_sf"/>
</dbReference>
<reference evidence="9" key="1">
    <citation type="submission" date="2024-06" db="EMBL/GenBank/DDBJ databases">
        <title>Multidecadal high mortality disease events in Australian domestic geese associated with an alphaherpesvirus, designated Anatid alphaherpesvirus 2.</title>
        <authorList>
            <person name="Kelly-Bosma M."/>
            <person name="Neave M.J."/>
        </authorList>
    </citation>
    <scope>NUCLEOTIDE SEQUENCE</scope>
    <source>
        <strain evidence="9">ACDP 22-00165</strain>
    </source>
</reference>
<comment type="subcellular location">
    <subcellularLocation>
        <location evidence="1">Host nucleus</location>
    </subcellularLocation>
</comment>
<evidence type="ECO:0000256" key="2">
    <source>
        <dbReference type="ARBA" id="ARBA00008362"/>
    </source>
</evidence>
<name>A0AAU0K722_9ALPH</name>
<organism evidence="9">
    <name type="scientific">Anatid alphaherpesvirus 2</name>
    <dbReference type="NCBI Taxonomy" id="3080522"/>
    <lineage>
        <taxon>Viruses</taxon>
        <taxon>Duplodnaviria</taxon>
        <taxon>Heunggongvirae</taxon>
        <taxon>Peploviricota</taxon>
        <taxon>Herviviricetes</taxon>
        <taxon>Herpesvirales</taxon>
        <taxon>Orthoherpesviridae</taxon>
        <taxon>Alphaherpesvirinae</taxon>
    </lineage>
</organism>